<evidence type="ECO:0000256" key="3">
    <source>
        <dbReference type="ARBA" id="ARBA00022475"/>
    </source>
</evidence>
<dbReference type="PANTHER" id="PTHR33567">
    <property type="entry name" value="CHROMATE ION TRANSPORTER (EUROFUNG)"/>
    <property type="match status" value="1"/>
</dbReference>
<keyword evidence="5 7" id="KW-1133">Transmembrane helix</keyword>
<feature type="transmembrane region" description="Helical" evidence="7">
    <location>
        <begin position="187"/>
        <end position="207"/>
    </location>
</feature>
<evidence type="ECO:0000313" key="8">
    <source>
        <dbReference type="EMBL" id="MBK0421372.1"/>
    </source>
</evidence>
<feature type="transmembrane region" description="Helical" evidence="7">
    <location>
        <begin position="370"/>
        <end position="389"/>
    </location>
</feature>
<dbReference type="InterPro" id="IPR014047">
    <property type="entry name" value="Chr_Tranpt_l_chain"/>
</dbReference>
<evidence type="ECO:0000256" key="6">
    <source>
        <dbReference type="ARBA" id="ARBA00023136"/>
    </source>
</evidence>
<feature type="transmembrane region" description="Helical" evidence="7">
    <location>
        <begin position="99"/>
        <end position="121"/>
    </location>
</feature>
<dbReference type="EMBL" id="JAEHOI010000003">
    <property type="protein sequence ID" value="MBK0421372.1"/>
    <property type="molecule type" value="Genomic_DNA"/>
</dbReference>
<comment type="similarity">
    <text evidence="2">Belongs to the chromate ion transporter (CHR) (TC 2.A.51) family.</text>
</comment>
<dbReference type="NCBIfam" id="TIGR00937">
    <property type="entry name" value="2A51"/>
    <property type="match status" value="1"/>
</dbReference>
<dbReference type="PANTHER" id="PTHR33567:SF3">
    <property type="entry name" value="CHROMATE ION TRANSPORTER (EUROFUNG)"/>
    <property type="match status" value="1"/>
</dbReference>
<proteinExistence type="inferred from homology"/>
<feature type="transmembrane region" description="Helical" evidence="7">
    <location>
        <begin position="71"/>
        <end position="93"/>
    </location>
</feature>
<sequence length="390" mass="39307">MFRVFLVLGCTSFGGPAAHLGYFRNEFVERRGWLDERRYGALVSLCQFIPGPASSQVGFAIGLARAGWAGAFCAWLAFTLPSAALLIALALGASVFDGVIGQGVLSGLRAVAVAVVAHAIWGMARTLTPDVRRILIAVGAALIALFAPPLIGQPAAILAGGLAGLLLCRAVAPAAGERIGISVSRRAAITAVIALAALLIALPVLAGMTENRWLAIVDACFRAGSLVFGGGHVVLPLLQGEPAIIAAIGDQTLLTGYGAAQAVPGPLFTFAGYIGAAAAPGAAGIGLGLAALVAVFVPGMLILIAALPVWERIERSVRLRSVIAGAGAAVVGILLAALIRPIIPEGASTVPGAVIAVLAFGALLLRRIPVWGIVLAAGAAGGMLGAAGWW</sequence>
<feature type="transmembrane region" description="Helical" evidence="7">
    <location>
        <begin position="285"/>
        <end position="310"/>
    </location>
</feature>
<dbReference type="Proteomes" id="UP000618733">
    <property type="component" value="Unassembled WGS sequence"/>
</dbReference>
<dbReference type="PIRSF" id="PIRSF004810">
    <property type="entry name" value="ChrA"/>
    <property type="match status" value="1"/>
</dbReference>
<keyword evidence="9" id="KW-1185">Reference proteome</keyword>
<dbReference type="GO" id="GO:0005886">
    <property type="term" value="C:plasma membrane"/>
    <property type="evidence" value="ECO:0007669"/>
    <property type="project" value="UniProtKB-SubCell"/>
</dbReference>
<organism evidence="8 9">
    <name type="scientific">Leucobacter edaphi</name>
    <dbReference type="NCBI Taxonomy" id="2796472"/>
    <lineage>
        <taxon>Bacteria</taxon>
        <taxon>Bacillati</taxon>
        <taxon>Actinomycetota</taxon>
        <taxon>Actinomycetes</taxon>
        <taxon>Micrococcales</taxon>
        <taxon>Microbacteriaceae</taxon>
        <taxon>Leucobacter</taxon>
    </lineage>
</organism>
<evidence type="ECO:0000256" key="2">
    <source>
        <dbReference type="ARBA" id="ARBA00005262"/>
    </source>
</evidence>
<protein>
    <submittedName>
        <fullName evidence="8">Chromate efflux transporter</fullName>
    </submittedName>
</protein>
<evidence type="ECO:0000313" key="9">
    <source>
        <dbReference type="Proteomes" id="UP000618733"/>
    </source>
</evidence>
<dbReference type="InterPro" id="IPR003370">
    <property type="entry name" value="Chromate_transpt"/>
</dbReference>
<evidence type="ECO:0000256" key="4">
    <source>
        <dbReference type="ARBA" id="ARBA00022692"/>
    </source>
</evidence>
<keyword evidence="3" id="KW-1003">Cell membrane</keyword>
<feature type="transmembrane region" description="Helical" evidence="7">
    <location>
        <begin position="157"/>
        <end position="175"/>
    </location>
</feature>
<feature type="transmembrane region" description="Helical" evidence="7">
    <location>
        <begin position="349"/>
        <end position="365"/>
    </location>
</feature>
<dbReference type="Pfam" id="PF02417">
    <property type="entry name" value="Chromate_transp"/>
    <property type="match status" value="2"/>
</dbReference>
<evidence type="ECO:0000256" key="1">
    <source>
        <dbReference type="ARBA" id="ARBA00004651"/>
    </source>
</evidence>
<feature type="transmembrane region" description="Helical" evidence="7">
    <location>
        <begin position="259"/>
        <end position="279"/>
    </location>
</feature>
<dbReference type="GO" id="GO:0015109">
    <property type="term" value="F:chromate transmembrane transporter activity"/>
    <property type="evidence" value="ECO:0007669"/>
    <property type="project" value="InterPro"/>
</dbReference>
<keyword evidence="6 7" id="KW-0472">Membrane</keyword>
<evidence type="ECO:0000256" key="5">
    <source>
        <dbReference type="ARBA" id="ARBA00022989"/>
    </source>
</evidence>
<evidence type="ECO:0000256" key="7">
    <source>
        <dbReference type="SAM" id="Phobius"/>
    </source>
</evidence>
<dbReference type="AlphaFoldDB" id="A0A934QE22"/>
<feature type="transmembrane region" description="Helical" evidence="7">
    <location>
        <begin position="322"/>
        <end position="343"/>
    </location>
</feature>
<feature type="transmembrane region" description="Helical" evidence="7">
    <location>
        <begin position="213"/>
        <end position="238"/>
    </location>
</feature>
<keyword evidence="4 7" id="KW-0812">Transmembrane</keyword>
<accession>A0A934QE22</accession>
<gene>
    <name evidence="8" type="primary">chrA</name>
    <name evidence="8" type="ORF">JD292_04700</name>
</gene>
<comment type="caution">
    <text evidence="8">The sequence shown here is derived from an EMBL/GenBank/DDBJ whole genome shotgun (WGS) entry which is preliminary data.</text>
</comment>
<reference evidence="8" key="1">
    <citation type="submission" date="2020-12" db="EMBL/GenBank/DDBJ databases">
        <title>Leucobacter sp. CAS2, isolated from Chromium sludge.</title>
        <authorList>
            <person name="Xu Z."/>
        </authorList>
    </citation>
    <scope>NUCLEOTIDE SEQUENCE</scope>
    <source>
        <strain evidence="8">CSA2</strain>
    </source>
</reference>
<comment type="subcellular location">
    <subcellularLocation>
        <location evidence="1">Cell membrane</location>
        <topology evidence="1">Multi-pass membrane protein</topology>
    </subcellularLocation>
</comment>
<name>A0A934QE22_9MICO</name>
<feature type="transmembrane region" description="Helical" evidence="7">
    <location>
        <begin position="133"/>
        <end position="151"/>
    </location>
</feature>